<dbReference type="EMBL" id="CP109019">
    <property type="protein sequence ID" value="WUT84121.1"/>
    <property type="molecule type" value="Genomic_DNA"/>
</dbReference>
<organism evidence="2 3">
    <name type="scientific">Streptomyces melanogenes</name>
    <dbReference type="NCBI Taxonomy" id="67326"/>
    <lineage>
        <taxon>Bacteria</taxon>
        <taxon>Bacillati</taxon>
        <taxon>Actinomycetota</taxon>
        <taxon>Actinomycetes</taxon>
        <taxon>Kitasatosporales</taxon>
        <taxon>Streptomycetaceae</taxon>
        <taxon>Streptomyces</taxon>
    </lineage>
</organism>
<name>A0ABZ1XKS9_9ACTN</name>
<evidence type="ECO:0000313" key="3">
    <source>
        <dbReference type="Proteomes" id="UP001432060"/>
    </source>
</evidence>
<reference evidence="2" key="1">
    <citation type="submission" date="2022-10" db="EMBL/GenBank/DDBJ databases">
        <title>The complete genomes of actinobacterial strains from the NBC collection.</title>
        <authorList>
            <person name="Joergensen T.S."/>
            <person name="Alvarez Arevalo M."/>
            <person name="Sterndorff E.B."/>
            <person name="Faurdal D."/>
            <person name="Vuksanovic O."/>
            <person name="Mourched A.-S."/>
            <person name="Charusanti P."/>
            <person name="Shaw S."/>
            <person name="Blin K."/>
            <person name="Weber T."/>
        </authorList>
    </citation>
    <scope>NUCLEOTIDE SEQUENCE</scope>
    <source>
        <strain evidence="2">NBC_00668</strain>
    </source>
</reference>
<keyword evidence="3" id="KW-1185">Reference proteome</keyword>
<gene>
    <name evidence="2" type="ORF">OG515_18945</name>
</gene>
<dbReference type="Proteomes" id="UP001432060">
    <property type="component" value="Chromosome"/>
</dbReference>
<dbReference type="InterPro" id="IPR003776">
    <property type="entry name" value="YcaO-like_dom"/>
</dbReference>
<evidence type="ECO:0000259" key="1">
    <source>
        <dbReference type="PROSITE" id="PS51664"/>
    </source>
</evidence>
<sequence length="285" mass="30863">MGLPYPVTALELHPGHLVTDRTRLDWITAECTVDGTPVPVPAACVTLGRETHREWRLHLPSASTNGLASGNTRAEAMAHGLCEIIERDVLSDLPSGAERLDAESIDDPHCAELIDRLSAAGVWTELWHLPNRFRVPVAVCYLWREDQPALLVSGSGAHLDPRIALSRAITEAAQSRLTHIAGSREDTPPAVYRPAPYKGPAPTSGETVAWAAVTQRYEAAFDEDDAEAAHLATAVTTVTGIPPLAVDLTHGPYAREEFTVVKILAPHLRYDSRHTIARPRLGAAV</sequence>
<dbReference type="Pfam" id="PF02624">
    <property type="entry name" value="YcaO"/>
    <property type="match status" value="1"/>
</dbReference>
<proteinExistence type="predicted"/>
<protein>
    <submittedName>
        <fullName evidence="2">YcaO-like family protein</fullName>
    </submittedName>
</protein>
<dbReference type="NCBIfam" id="TIGR00702">
    <property type="entry name" value="YcaO-type kinase domain"/>
    <property type="match status" value="1"/>
</dbReference>
<accession>A0ABZ1XKS9</accession>
<evidence type="ECO:0000313" key="2">
    <source>
        <dbReference type="EMBL" id="WUT84121.1"/>
    </source>
</evidence>
<dbReference type="Gene3D" id="3.30.160.660">
    <property type="match status" value="1"/>
</dbReference>
<dbReference type="PROSITE" id="PS51664">
    <property type="entry name" value="YCAO"/>
    <property type="match status" value="1"/>
</dbReference>
<dbReference type="PANTHER" id="PTHR37809">
    <property type="entry name" value="RIBOSOMAL PROTEIN S12 METHYLTHIOTRANSFERASE ACCESSORY FACTOR YCAO"/>
    <property type="match status" value="1"/>
</dbReference>
<feature type="domain" description="YcaO" evidence="1">
    <location>
        <begin position="1"/>
        <end position="285"/>
    </location>
</feature>
<dbReference type="PANTHER" id="PTHR37809:SF1">
    <property type="entry name" value="RIBOSOMAL PROTEIN S12 METHYLTHIOTRANSFERASE ACCESSORY FACTOR YCAO"/>
    <property type="match status" value="1"/>
</dbReference>
<dbReference type="RefSeq" id="WP_329400275.1">
    <property type="nucleotide sequence ID" value="NZ_CP109019.1"/>
</dbReference>